<sequence length="91" mass="9746">MVLAGPLRLSSGRHLLTATQVFGTSTNSDIEYCTVMCEKHLEALNKIKRCGRGTPATTSYPATLTGRSKGRTQSDELPRQTAASTAVTAVY</sequence>
<feature type="compositionally biased region" description="Polar residues" evidence="1">
    <location>
        <begin position="55"/>
        <end position="66"/>
    </location>
</feature>
<dbReference type="AlphaFoldDB" id="A0A4C1Z3P5"/>
<feature type="compositionally biased region" description="Polar residues" evidence="1">
    <location>
        <begin position="81"/>
        <end position="91"/>
    </location>
</feature>
<evidence type="ECO:0000313" key="3">
    <source>
        <dbReference type="Proteomes" id="UP000299102"/>
    </source>
</evidence>
<keyword evidence="3" id="KW-1185">Reference proteome</keyword>
<accession>A0A4C1Z3P5</accession>
<evidence type="ECO:0000256" key="1">
    <source>
        <dbReference type="SAM" id="MobiDB-lite"/>
    </source>
</evidence>
<name>A0A4C1Z3P5_EUMVA</name>
<dbReference type="EMBL" id="BGZK01001502">
    <property type="protein sequence ID" value="GBP81247.1"/>
    <property type="molecule type" value="Genomic_DNA"/>
</dbReference>
<evidence type="ECO:0000313" key="2">
    <source>
        <dbReference type="EMBL" id="GBP81247.1"/>
    </source>
</evidence>
<feature type="region of interest" description="Disordered" evidence="1">
    <location>
        <begin position="53"/>
        <end position="91"/>
    </location>
</feature>
<protein>
    <submittedName>
        <fullName evidence="2">Uncharacterized protein</fullName>
    </submittedName>
</protein>
<reference evidence="2 3" key="1">
    <citation type="journal article" date="2019" name="Commun. Biol.">
        <title>The bagworm genome reveals a unique fibroin gene that provides high tensile strength.</title>
        <authorList>
            <person name="Kono N."/>
            <person name="Nakamura H."/>
            <person name="Ohtoshi R."/>
            <person name="Tomita M."/>
            <person name="Numata K."/>
            <person name="Arakawa K."/>
        </authorList>
    </citation>
    <scope>NUCLEOTIDE SEQUENCE [LARGE SCALE GENOMIC DNA]</scope>
</reference>
<comment type="caution">
    <text evidence="2">The sequence shown here is derived from an EMBL/GenBank/DDBJ whole genome shotgun (WGS) entry which is preliminary data.</text>
</comment>
<proteinExistence type="predicted"/>
<gene>
    <name evidence="2" type="ORF">EVAR_61453_1</name>
</gene>
<dbReference type="Proteomes" id="UP000299102">
    <property type="component" value="Unassembled WGS sequence"/>
</dbReference>
<organism evidence="2 3">
    <name type="scientific">Eumeta variegata</name>
    <name type="common">Bagworm moth</name>
    <name type="synonym">Eumeta japonica</name>
    <dbReference type="NCBI Taxonomy" id="151549"/>
    <lineage>
        <taxon>Eukaryota</taxon>
        <taxon>Metazoa</taxon>
        <taxon>Ecdysozoa</taxon>
        <taxon>Arthropoda</taxon>
        <taxon>Hexapoda</taxon>
        <taxon>Insecta</taxon>
        <taxon>Pterygota</taxon>
        <taxon>Neoptera</taxon>
        <taxon>Endopterygota</taxon>
        <taxon>Lepidoptera</taxon>
        <taxon>Glossata</taxon>
        <taxon>Ditrysia</taxon>
        <taxon>Tineoidea</taxon>
        <taxon>Psychidae</taxon>
        <taxon>Oiketicinae</taxon>
        <taxon>Eumeta</taxon>
    </lineage>
</organism>